<name>A0A9D4KHN4_DREPO</name>
<proteinExistence type="predicted"/>
<evidence type="ECO:0000313" key="2">
    <source>
        <dbReference type="Proteomes" id="UP000828390"/>
    </source>
</evidence>
<reference evidence="1" key="1">
    <citation type="journal article" date="2019" name="bioRxiv">
        <title>The Genome of the Zebra Mussel, Dreissena polymorpha: A Resource for Invasive Species Research.</title>
        <authorList>
            <person name="McCartney M.A."/>
            <person name="Auch B."/>
            <person name="Kono T."/>
            <person name="Mallez S."/>
            <person name="Zhang Y."/>
            <person name="Obille A."/>
            <person name="Becker A."/>
            <person name="Abrahante J.E."/>
            <person name="Garbe J."/>
            <person name="Badalamenti J.P."/>
            <person name="Herman A."/>
            <person name="Mangelson H."/>
            <person name="Liachko I."/>
            <person name="Sullivan S."/>
            <person name="Sone E.D."/>
            <person name="Koren S."/>
            <person name="Silverstein K.A.T."/>
            <person name="Beckman K.B."/>
            <person name="Gohl D.M."/>
        </authorList>
    </citation>
    <scope>NUCLEOTIDE SEQUENCE</scope>
    <source>
        <strain evidence="1">Duluth1</strain>
        <tissue evidence="1">Whole animal</tissue>
    </source>
</reference>
<organism evidence="1 2">
    <name type="scientific">Dreissena polymorpha</name>
    <name type="common">Zebra mussel</name>
    <name type="synonym">Mytilus polymorpha</name>
    <dbReference type="NCBI Taxonomy" id="45954"/>
    <lineage>
        <taxon>Eukaryota</taxon>
        <taxon>Metazoa</taxon>
        <taxon>Spiralia</taxon>
        <taxon>Lophotrochozoa</taxon>
        <taxon>Mollusca</taxon>
        <taxon>Bivalvia</taxon>
        <taxon>Autobranchia</taxon>
        <taxon>Heteroconchia</taxon>
        <taxon>Euheterodonta</taxon>
        <taxon>Imparidentia</taxon>
        <taxon>Neoheterodontei</taxon>
        <taxon>Myida</taxon>
        <taxon>Dreissenoidea</taxon>
        <taxon>Dreissenidae</taxon>
        <taxon>Dreissena</taxon>
    </lineage>
</organism>
<gene>
    <name evidence="1" type="ORF">DPMN_113569</name>
</gene>
<evidence type="ECO:0000313" key="1">
    <source>
        <dbReference type="EMBL" id="KAH3840125.1"/>
    </source>
</evidence>
<accession>A0A9D4KHN4</accession>
<reference evidence="1" key="2">
    <citation type="submission" date="2020-11" db="EMBL/GenBank/DDBJ databases">
        <authorList>
            <person name="McCartney M.A."/>
            <person name="Auch B."/>
            <person name="Kono T."/>
            <person name="Mallez S."/>
            <person name="Becker A."/>
            <person name="Gohl D.M."/>
            <person name="Silverstein K.A.T."/>
            <person name="Koren S."/>
            <person name="Bechman K.B."/>
            <person name="Herman A."/>
            <person name="Abrahante J.E."/>
            <person name="Garbe J."/>
        </authorList>
    </citation>
    <scope>NUCLEOTIDE SEQUENCE</scope>
    <source>
        <strain evidence="1">Duluth1</strain>
        <tissue evidence="1">Whole animal</tissue>
    </source>
</reference>
<comment type="caution">
    <text evidence="1">The sequence shown here is derived from an EMBL/GenBank/DDBJ whole genome shotgun (WGS) entry which is preliminary data.</text>
</comment>
<dbReference type="EMBL" id="JAIWYP010000004">
    <property type="protein sequence ID" value="KAH3840125.1"/>
    <property type="molecule type" value="Genomic_DNA"/>
</dbReference>
<protein>
    <submittedName>
        <fullName evidence="1">Uncharacterized protein</fullName>
    </submittedName>
</protein>
<dbReference type="AlphaFoldDB" id="A0A9D4KHN4"/>
<keyword evidence="2" id="KW-1185">Reference proteome</keyword>
<sequence length="51" mass="5272">MKEPLPAGDLVTTGSLPPTYTTLPMYGGGPGELILTVPPAYATDEKKTALP</sequence>
<dbReference type="Proteomes" id="UP000828390">
    <property type="component" value="Unassembled WGS sequence"/>
</dbReference>